<comment type="caution">
    <text evidence="3">The sequence shown here is derived from an EMBL/GenBank/DDBJ whole genome shotgun (WGS) entry which is preliminary data.</text>
</comment>
<protein>
    <submittedName>
        <fullName evidence="3">Uncharacterized protein</fullName>
    </submittedName>
</protein>
<keyword evidence="2" id="KW-1133">Transmembrane helix</keyword>
<feature type="transmembrane region" description="Helical" evidence="2">
    <location>
        <begin position="341"/>
        <end position="361"/>
    </location>
</feature>
<dbReference type="Proteomes" id="UP001201980">
    <property type="component" value="Unassembled WGS sequence"/>
</dbReference>
<organism evidence="3 4">
    <name type="scientific">Zalerion maritima</name>
    <dbReference type="NCBI Taxonomy" id="339359"/>
    <lineage>
        <taxon>Eukaryota</taxon>
        <taxon>Fungi</taxon>
        <taxon>Dikarya</taxon>
        <taxon>Ascomycota</taxon>
        <taxon>Pezizomycotina</taxon>
        <taxon>Sordariomycetes</taxon>
        <taxon>Lulworthiomycetidae</taxon>
        <taxon>Lulworthiales</taxon>
        <taxon>Lulworthiaceae</taxon>
        <taxon>Zalerion</taxon>
    </lineage>
</organism>
<keyword evidence="2" id="KW-0812">Transmembrane</keyword>
<evidence type="ECO:0000313" key="3">
    <source>
        <dbReference type="EMBL" id="KAJ2905354.1"/>
    </source>
</evidence>
<keyword evidence="2" id="KW-0472">Membrane</keyword>
<feature type="compositionally biased region" description="Low complexity" evidence="1">
    <location>
        <begin position="153"/>
        <end position="168"/>
    </location>
</feature>
<dbReference type="AlphaFoldDB" id="A0AAD5WUQ7"/>
<keyword evidence="4" id="KW-1185">Reference proteome</keyword>
<evidence type="ECO:0000256" key="2">
    <source>
        <dbReference type="SAM" id="Phobius"/>
    </source>
</evidence>
<gene>
    <name evidence="3" type="ORF">MKZ38_005653</name>
</gene>
<feature type="transmembrane region" description="Helical" evidence="2">
    <location>
        <begin position="306"/>
        <end position="329"/>
    </location>
</feature>
<evidence type="ECO:0000313" key="4">
    <source>
        <dbReference type="Proteomes" id="UP001201980"/>
    </source>
</evidence>
<name>A0AAD5WUQ7_9PEZI</name>
<accession>A0AAD5WUQ7</accession>
<evidence type="ECO:0000256" key="1">
    <source>
        <dbReference type="SAM" id="MobiDB-lite"/>
    </source>
</evidence>
<reference evidence="3" key="1">
    <citation type="submission" date="2022-07" db="EMBL/GenBank/DDBJ databases">
        <title>Draft genome sequence of Zalerion maritima ATCC 34329, a (micro)plastics degrading marine fungus.</title>
        <authorList>
            <person name="Paco A."/>
            <person name="Goncalves M.F.M."/>
            <person name="Rocha-Santos T.A.P."/>
            <person name="Alves A."/>
        </authorList>
    </citation>
    <scope>NUCLEOTIDE SEQUENCE</scope>
    <source>
        <strain evidence="3">ATCC 34329</strain>
    </source>
</reference>
<sequence>MRRQLPPHNGSICQICELHSLAVVAAPIKRQSRLSFLARYGFHPQQSRPLAIVPTSFNRSRLSASHARTFISSAHATTSPAEALNRPPETKQTRDLGELVQSVNSLRQQIVKIPRNEFVEEGSVVNALSNLEATGGSVVDAASLPPSPTASALLDLDDSPATATTTTTRSSHLVDNARRSSIPGPYMDAINLISDTAYRIIDHPGVFISPAVLDKYVGVHSRLGLPETIPYAFELYANKPMPRPSRKGVKYVNQNPNSHKNAVPQPLADRALYTAISAKNLDAAVGIIQASFDTPAFRRSKLFRKVLVPGAFVTVAPVAIYDISSSLAAFQNTMDQGKATFVVFGGILAYVVFTGSLGMIARMTENDQMKRVTWAPGVPLRHRWIHEEQRAAYDRVACAWGFKEPYRSGEETGEEWELLREYIGQKGMILDAVELMEGMQ</sequence>
<feature type="region of interest" description="Disordered" evidence="1">
    <location>
        <begin position="153"/>
        <end position="178"/>
    </location>
</feature>
<dbReference type="EMBL" id="JAKWBI020000033">
    <property type="protein sequence ID" value="KAJ2905354.1"/>
    <property type="molecule type" value="Genomic_DNA"/>
</dbReference>
<proteinExistence type="predicted"/>